<name>A0A841TZF4_9BACL</name>
<proteinExistence type="predicted"/>
<evidence type="ECO:0000256" key="1">
    <source>
        <dbReference type="SAM" id="Phobius"/>
    </source>
</evidence>
<keyword evidence="1" id="KW-1133">Transmembrane helix</keyword>
<dbReference type="Proteomes" id="UP000553776">
    <property type="component" value="Unassembled WGS sequence"/>
</dbReference>
<sequence>MTESTQEREATIYHYKLVRKIALRPEMKYSHLTTALMGVAVIGVLYGWMGLLYAVVGLLLMLVVHAVVLRLTLRRVDEPSERRWAFRFELPWIGPLPIMDTNLSLFRRLHLHLLLVGCCFAGLFYPWANAALLVAMTYWHFWLIAPRLTLLLRTWREKGDGVIRLEAKEVSYYHR</sequence>
<evidence type="ECO:0000313" key="3">
    <source>
        <dbReference type="Proteomes" id="UP000553776"/>
    </source>
</evidence>
<feature type="transmembrane region" description="Helical" evidence="1">
    <location>
        <begin position="52"/>
        <end position="73"/>
    </location>
</feature>
<dbReference type="EMBL" id="JACJVR010000053">
    <property type="protein sequence ID" value="MBB6692492.1"/>
    <property type="molecule type" value="Genomic_DNA"/>
</dbReference>
<protein>
    <submittedName>
        <fullName evidence="2">Transposase</fullName>
    </submittedName>
</protein>
<dbReference type="AlphaFoldDB" id="A0A841TZF4"/>
<accession>A0A841TZF4</accession>
<comment type="caution">
    <text evidence="2">The sequence shown here is derived from an EMBL/GenBank/DDBJ whole genome shotgun (WGS) entry which is preliminary data.</text>
</comment>
<dbReference type="RefSeq" id="WP_185136482.1">
    <property type="nucleotide sequence ID" value="NZ_BORM01000047.1"/>
</dbReference>
<keyword evidence="1" id="KW-0812">Transmembrane</keyword>
<organism evidence="2 3">
    <name type="scientific">Cohnella xylanilytica</name>
    <dbReference type="NCBI Taxonomy" id="557555"/>
    <lineage>
        <taxon>Bacteria</taxon>
        <taxon>Bacillati</taxon>
        <taxon>Bacillota</taxon>
        <taxon>Bacilli</taxon>
        <taxon>Bacillales</taxon>
        <taxon>Paenibacillaceae</taxon>
        <taxon>Cohnella</taxon>
    </lineage>
</organism>
<keyword evidence="1" id="KW-0472">Membrane</keyword>
<evidence type="ECO:0000313" key="2">
    <source>
        <dbReference type="EMBL" id="MBB6692492.1"/>
    </source>
</evidence>
<keyword evidence="3" id="KW-1185">Reference proteome</keyword>
<gene>
    <name evidence="2" type="ORF">H7B90_13860</name>
</gene>
<reference evidence="2 3" key="1">
    <citation type="submission" date="2020-08" db="EMBL/GenBank/DDBJ databases">
        <title>Cohnella phylogeny.</title>
        <authorList>
            <person name="Dunlap C."/>
        </authorList>
    </citation>
    <scope>NUCLEOTIDE SEQUENCE [LARGE SCALE GENOMIC DNA]</scope>
    <source>
        <strain evidence="2 3">DSM 25239</strain>
    </source>
</reference>
<feature type="transmembrane region" description="Helical" evidence="1">
    <location>
        <begin position="109"/>
        <end position="127"/>
    </location>
</feature>
<feature type="transmembrane region" description="Helical" evidence="1">
    <location>
        <begin position="29"/>
        <end position="46"/>
    </location>
</feature>